<dbReference type="FunFam" id="2.60.120.330:FF:000019">
    <property type="entry name" value="Predicted protein"/>
    <property type="match status" value="1"/>
</dbReference>
<dbReference type="STRING" id="88036.D8R1K8"/>
<evidence type="ECO:0000313" key="3">
    <source>
        <dbReference type="Proteomes" id="UP000001514"/>
    </source>
</evidence>
<evidence type="ECO:0000259" key="1">
    <source>
        <dbReference type="Pfam" id="PF03171"/>
    </source>
</evidence>
<dbReference type="OMA" id="CIVAQVG"/>
<sequence>MDLPVVELEPYLEARGSQPLPENVRNSCLEVAKCLREAGALVLRDPRCTPEDNDRFLNMMERYFGMADEFKRQQERRHLHYQVGVTPEGVEVPRCALDKDLQARMEKIPDSEKPRMPVGADPKWRYMWRVGPRPANTRFKEFNADPVVPEGFPDWIEVMDGWGRKMIAAVEIVAEMAAIGFGLPPDAFTSLMSQGPHLLAPTGSDLSKFTEEGSVFAGYHYDLNFLTIHGRSRFPGLNIWLKQGQKLLVRVPPGCLLVQAGKELEWLTGGECSAGMHEVIVTKETIAAAEAAEQAGRSLWRVSSTVFGHIASDAILEPLGHFASAQAAKNYPATLAGDYVESELAAIRLKTA</sequence>
<reference evidence="2 3" key="1">
    <citation type="journal article" date="2011" name="Science">
        <title>The Selaginella genome identifies genetic changes associated with the evolution of vascular plants.</title>
        <authorList>
            <person name="Banks J.A."/>
            <person name="Nishiyama T."/>
            <person name="Hasebe M."/>
            <person name="Bowman J.L."/>
            <person name="Gribskov M."/>
            <person name="dePamphilis C."/>
            <person name="Albert V.A."/>
            <person name="Aono N."/>
            <person name="Aoyama T."/>
            <person name="Ambrose B.A."/>
            <person name="Ashton N.W."/>
            <person name="Axtell M.J."/>
            <person name="Barker E."/>
            <person name="Barker M.S."/>
            <person name="Bennetzen J.L."/>
            <person name="Bonawitz N.D."/>
            <person name="Chapple C."/>
            <person name="Cheng C."/>
            <person name="Correa L.G."/>
            <person name="Dacre M."/>
            <person name="DeBarry J."/>
            <person name="Dreyer I."/>
            <person name="Elias M."/>
            <person name="Engstrom E.M."/>
            <person name="Estelle M."/>
            <person name="Feng L."/>
            <person name="Finet C."/>
            <person name="Floyd S.K."/>
            <person name="Frommer W.B."/>
            <person name="Fujita T."/>
            <person name="Gramzow L."/>
            <person name="Gutensohn M."/>
            <person name="Harholt J."/>
            <person name="Hattori M."/>
            <person name="Heyl A."/>
            <person name="Hirai T."/>
            <person name="Hiwatashi Y."/>
            <person name="Ishikawa M."/>
            <person name="Iwata M."/>
            <person name="Karol K.G."/>
            <person name="Koehler B."/>
            <person name="Kolukisaoglu U."/>
            <person name="Kubo M."/>
            <person name="Kurata T."/>
            <person name="Lalonde S."/>
            <person name="Li K."/>
            <person name="Li Y."/>
            <person name="Litt A."/>
            <person name="Lyons E."/>
            <person name="Manning G."/>
            <person name="Maruyama T."/>
            <person name="Michael T.P."/>
            <person name="Mikami K."/>
            <person name="Miyazaki S."/>
            <person name="Morinaga S."/>
            <person name="Murata T."/>
            <person name="Mueller-Roeber B."/>
            <person name="Nelson D.R."/>
            <person name="Obara M."/>
            <person name="Oguri Y."/>
            <person name="Olmstead R.G."/>
            <person name="Onodera N."/>
            <person name="Petersen B.L."/>
            <person name="Pils B."/>
            <person name="Prigge M."/>
            <person name="Rensing S.A."/>
            <person name="Riano-Pachon D.M."/>
            <person name="Roberts A.W."/>
            <person name="Sato Y."/>
            <person name="Scheller H.V."/>
            <person name="Schulz B."/>
            <person name="Schulz C."/>
            <person name="Shakirov E.V."/>
            <person name="Shibagaki N."/>
            <person name="Shinohara N."/>
            <person name="Shippen D.E."/>
            <person name="Soerensen I."/>
            <person name="Sotooka R."/>
            <person name="Sugimoto N."/>
            <person name="Sugita M."/>
            <person name="Sumikawa N."/>
            <person name="Tanurdzic M."/>
            <person name="Theissen G."/>
            <person name="Ulvskov P."/>
            <person name="Wakazuki S."/>
            <person name="Weng J.K."/>
            <person name="Willats W.W."/>
            <person name="Wipf D."/>
            <person name="Wolf P.G."/>
            <person name="Yang L."/>
            <person name="Zimmer A.D."/>
            <person name="Zhu Q."/>
            <person name="Mitros T."/>
            <person name="Hellsten U."/>
            <person name="Loque D."/>
            <person name="Otillar R."/>
            <person name="Salamov A."/>
            <person name="Schmutz J."/>
            <person name="Shapiro H."/>
            <person name="Lindquist E."/>
            <person name="Lucas S."/>
            <person name="Rokhsar D."/>
            <person name="Grigoriev I.V."/>
        </authorList>
    </citation>
    <scope>NUCLEOTIDE SEQUENCE [LARGE SCALE GENOMIC DNA]</scope>
</reference>
<name>D8R1K8_SELML</name>
<dbReference type="EMBL" id="GL377570">
    <property type="protein sequence ID" value="EFJ33905.1"/>
    <property type="molecule type" value="Genomic_DNA"/>
</dbReference>
<dbReference type="AlphaFoldDB" id="D8R1K8"/>
<protein>
    <recommendedName>
        <fullName evidence="1">Isopenicillin N synthase-like Fe(2+) 2OG dioxygenase domain-containing protein</fullName>
    </recommendedName>
</protein>
<dbReference type="SUPFAM" id="SSF51197">
    <property type="entry name" value="Clavaminate synthase-like"/>
    <property type="match status" value="1"/>
</dbReference>
<dbReference type="Gramene" id="EFJ33905">
    <property type="protein sequence ID" value="EFJ33905"/>
    <property type="gene ID" value="SELMODRAFT_266823"/>
</dbReference>
<dbReference type="HOGENOM" id="CLU_047601_0_0_1"/>
<organism evidence="3">
    <name type="scientific">Selaginella moellendorffii</name>
    <name type="common">Spikemoss</name>
    <dbReference type="NCBI Taxonomy" id="88036"/>
    <lineage>
        <taxon>Eukaryota</taxon>
        <taxon>Viridiplantae</taxon>
        <taxon>Streptophyta</taxon>
        <taxon>Embryophyta</taxon>
        <taxon>Tracheophyta</taxon>
        <taxon>Lycopodiopsida</taxon>
        <taxon>Selaginellales</taxon>
        <taxon>Selaginellaceae</taxon>
        <taxon>Selaginella</taxon>
    </lineage>
</organism>
<dbReference type="Pfam" id="PF03171">
    <property type="entry name" value="2OG-FeII_Oxy"/>
    <property type="match status" value="1"/>
</dbReference>
<dbReference type="Gene3D" id="2.60.120.330">
    <property type="entry name" value="B-lactam Antibiotic, Isopenicillin N Synthase, Chain"/>
    <property type="match status" value="1"/>
</dbReference>
<dbReference type="InParanoid" id="D8R1K8"/>
<proteinExistence type="predicted"/>
<keyword evidence="3" id="KW-1185">Reference proteome</keyword>
<dbReference type="InterPro" id="IPR044861">
    <property type="entry name" value="IPNS-like_FE2OG_OXY"/>
</dbReference>
<accession>D8R1K8</accession>
<dbReference type="eggNOG" id="ENOG502QR0G">
    <property type="taxonomic scope" value="Eukaryota"/>
</dbReference>
<dbReference type="KEGG" id="smo:SELMODRAFT_266823"/>
<evidence type="ECO:0000313" key="2">
    <source>
        <dbReference type="EMBL" id="EFJ33905.1"/>
    </source>
</evidence>
<gene>
    <name evidence="2" type="ORF">SELMODRAFT_266823</name>
</gene>
<dbReference type="InterPro" id="IPR027443">
    <property type="entry name" value="IPNS-like_sf"/>
</dbReference>
<dbReference type="FunCoup" id="D8R1K8">
    <property type="interactions" value="1223"/>
</dbReference>
<feature type="domain" description="Isopenicillin N synthase-like Fe(2+) 2OG dioxygenase" evidence="1">
    <location>
        <begin position="217"/>
        <end position="307"/>
    </location>
</feature>
<dbReference type="Proteomes" id="UP000001514">
    <property type="component" value="Unassembled WGS sequence"/>
</dbReference>